<dbReference type="Gene3D" id="1.10.260.40">
    <property type="entry name" value="lambda repressor-like DNA-binding domains"/>
    <property type="match status" value="1"/>
</dbReference>
<dbReference type="SUPFAM" id="SSF47413">
    <property type="entry name" value="lambda repressor-like DNA-binding domains"/>
    <property type="match status" value="1"/>
</dbReference>
<dbReference type="SUPFAM" id="SSF53822">
    <property type="entry name" value="Periplasmic binding protein-like I"/>
    <property type="match status" value="1"/>
</dbReference>
<feature type="domain" description="HTH lacI-type" evidence="4">
    <location>
        <begin position="20"/>
        <end position="74"/>
    </location>
</feature>
<keyword evidence="3" id="KW-0804">Transcription</keyword>
<dbReference type="CDD" id="cd01575">
    <property type="entry name" value="PBP1_GntR"/>
    <property type="match status" value="1"/>
</dbReference>
<dbReference type="InterPro" id="IPR000843">
    <property type="entry name" value="HTH_LacI"/>
</dbReference>
<dbReference type="Gene3D" id="3.40.50.2300">
    <property type="match status" value="2"/>
</dbReference>
<evidence type="ECO:0000256" key="1">
    <source>
        <dbReference type="ARBA" id="ARBA00023015"/>
    </source>
</evidence>
<dbReference type="PANTHER" id="PTHR30146">
    <property type="entry name" value="LACI-RELATED TRANSCRIPTIONAL REPRESSOR"/>
    <property type="match status" value="1"/>
</dbReference>
<keyword evidence="6" id="KW-1185">Reference proteome</keyword>
<dbReference type="RefSeq" id="WP_223983340.1">
    <property type="nucleotide sequence ID" value="NZ_CAJZAG010000002.1"/>
</dbReference>
<dbReference type="InterPro" id="IPR046335">
    <property type="entry name" value="LacI/GalR-like_sensor"/>
</dbReference>
<dbReference type="Pfam" id="PF00356">
    <property type="entry name" value="LacI"/>
    <property type="match status" value="1"/>
</dbReference>
<evidence type="ECO:0000256" key="2">
    <source>
        <dbReference type="ARBA" id="ARBA00023125"/>
    </source>
</evidence>
<dbReference type="CDD" id="cd01392">
    <property type="entry name" value="HTH_LacI"/>
    <property type="match status" value="1"/>
</dbReference>
<dbReference type="Pfam" id="PF13377">
    <property type="entry name" value="Peripla_BP_3"/>
    <property type="match status" value="1"/>
</dbReference>
<evidence type="ECO:0000256" key="3">
    <source>
        <dbReference type="ARBA" id="ARBA00023163"/>
    </source>
</evidence>
<dbReference type="PROSITE" id="PS00356">
    <property type="entry name" value="HTH_LACI_1"/>
    <property type="match status" value="1"/>
</dbReference>
<dbReference type="PANTHER" id="PTHR30146:SF33">
    <property type="entry name" value="TRANSCRIPTIONAL REGULATOR"/>
    <property type="match status" value="1"/>
</dbReference>
<sequence length="345" mass="36256">MSRTRPNPLPVQTQSPHIRVTLKDVASVAGVSAMTVSRVLNAPDSIPAGTVAKVRAAIASTGYVPNSAAQALRSSKSRLIAAVLPTLTGPIFLDTIGALTAGLAKRGYQLMVGQSGYSATGEDQLITDIISRRPDGIVLTGVVHTDEGRRRLLASGIPIVETWDLTADPLDVLVGFSHEAVGREVSRFLVGKGRKKLALIGADDVRSKRRWASFAKSARALGLSAPVARFVTAPAMLGDGRQTLRALLAEHPDVDAIFCSSDALALGVLIEARAQGIDVPGQLAVVGFGDLNFSAQLDPALTTVRIDGPRIGELAAHCIVSRALGQPLEERIIDVGFTIVERAST</sequence>
<reference evidence="5 6" key="1">
    <citation type="submission" date="2021-08" db="EMBL/GenBank/DDBJ databases">
        <authorList>
            <person name="Peeters C."/>
        </authorList>
    </citation>
    <scope>NUCLEOTIDE SEQUENCE [LARGE SCALE GENOMIC DNA]</scope>
    <source>
        <strain evidence="5 6">LMG 32289</strain>
    </source>
</reference>
<evidence type="ECO:0000259" key="4">
    <source>
        <dbReference type="PROSITE" id="PS50932"/>
    </source>
</evidence>
<dbReference type="InterPro" id="IPR028082">
    <property type="entry name" value="Peripla_BP_I"/>
</dbReference>
<organism evidence="5 6">
    <name type="scientific">Cupriavidus pampae</name>
    <dbReference type="NCBI Taxonomy" id="659251"/>
    <lineage>
        <taxon>Bacteria</taxon>
        <taxon>Pseudomonadati</taxon>
        <taxon>Pseudomonadota</taxon>
        <taxon>Betaproteobacteria</taxon>
        <taxon>Burkholderiales</taxon>
        <taxon>Burkholderiaceae</taxon>
        <taxon>Cupriavidus</taxon>
    </lineage>
</organism>
<dbReference type="SMART" id="SM00354">
    <property type="entry name" value="HTH_LACI"/>
    <property type="match status" value="1"/>
</dbReference>
<keyword evidence="1" id="KW-0805">Transcription regulation</keyword>
<dbReference type="EMBL" id="CAJZAG010000002">
    <property type="protein sequence ID" value="CAG9166976.1"/>
    <property type="molecule type" value="Genomic_DNA"/>
</dbReference>
<evidence type="ECO:0000313" key="6">
    <source>
        <dbReference type="Proteomes" id="UP000706525"/>
    </source>
</evidence>
<comment type="caution">
    <text evidence="5">The sequence shown here is derived from an EMBL/GenBank/DDBJ whole genome shotgun (WGS) entry which is preliminary data.</text>
</comment>
<name>A0ABM8WIG4_9BURK</name>
<dbReference type="PRINTS" id="PR00036">
    <property type="entry name" value="HTHLACI"/>
</dbReference>
<keyword evidence="2" id="KW-0238">DNA-binding</keyword>
<gene>
    <name evidence="5" type="primary">gntR_2</name>
    <name evidence="5" type="ORF">LMG32289_01250</name>
</gene>
<accession>A0ABM8WIG4</accession>
<dbReference type="PROSITE" id="PS50932">
    <property type="entry name" value="HTH_LACI_2"/>
    <property type="match status" value="1"/>
</dbReference>
<protein>
    <submittedName>
        <fullName evidence="5">HTH-type transcriptional regulator GntR</fullName>
    </submittedName>
</protein>
<dbReference type="Proteomes" id="UP000706525">
    <property type="component" value="Unassembled WGS sequence"/>
</dbReference>
<evidence type="ECO:0000313" key="5">
    <source>
        <dbReference type="EMBL" id="CAG9166976.1"/>
    </source>
</evidence>
<dbReference type="InterPro" id="IPR010982">
    <property type="entry name" value="Lambda_DNA-bd_dom_sf"/>
</dbReference>
<proteinExistence type="predicted"/>